<gene>
    <name evidence="1" type="ORF">RSO01_77930</name>
</gene>
<keyword evidence="2" id="KW-1185">Reference proteome</keyword>
<sequence length="200" mass="22500">MFMPAFYEWPTESGIVARLLGGYGELEFELALSMGHSISDKRKGWRDFFAARGEKARIKLASSEAGEWMCLTGIGDQFAQALDGIRACKDIRNSLSHCHWASLKHDQPSDGLFYVNLEESAAASAGPIVYQWRHASLPWLQDCEAYYRYTSDCLWHVQGRMAAQRGQPAPLAFIMPLRRKPPAMYVLAPPESVALLPKEF</sequence>
<dbReference type="OrthoDB" id="7376376at2"/>
<accession>A0A512NNV2</accession>
<dbReference type="Proteomes" id="UP000321058">
    <property type="component" value="Unassembled WGS sequence"/>
</dbReference>
<dbReference type="AlphaFoldDB" id="A0A512NNV2"/>
<proteinExistence type="predicted"/>
<evidence type="ECO:0000313" key="2">
    <source>
        <dbReference type="Proteomes" id="UP000321058"/>
    </source>
</evidence>
<name>A0A512NNV2_9HYPH</name>
<protein>
    <submittedName>
        <fullName evidence="1">Uncharacterized protein</fullName>
    </submittedName>
</protein>
<organism evidence="1 2">
    <name type="scientific">Reyranella soli</name>
    <dbReference type="NCBI Taxonomy" id="1230389"/>
    <lineage>
        <taxon>Bacteria</taxon>
        <taxon>Pseudomonadati</taxon>
        <taxon>Pseudomonadota</taxon>
        <taxon>Alphaproteobacteria</taxon>
        <taxon>Hyphomicrobiales</taxon>
        <taxon>Reyranellaceae</taxon>
        <taxon>Reyranella</taxon>
    </lineage>
</organism>
<evidence type="ECO:0000313" key="1">
    <source>
        <dbReference type="EMBL" id="GEP60627.1"/>
    </source>
</evidence>
<reference evidence="1 2" key="1">
    <citation type="submission" date="2019-07" db="EMBL/GenBank/DDBJ databases">
        <title>Whole genome shotgun sequence of Reyranella soli NBRC 108950.</title>
        <authorList>
            <person name="Hosoyama A."/>
            <person name="Uohara A."/>
            <person name="Ohji S."/>
            <person name="Ichikawa N."/>
        </authorList>
    </citation>
    <scope>NUCLEOTIDE SEQUENCE [LARGE SCALE GENOMIC DNA]</scope>
    <source>
        <strain evidence="1 2">NBRC 108950</strain>
    </source>
</reference>
<comment type="caution">
    <text evidence="1">The sequence shown here is derived from an EMBL/GenBank/DDBJ whole genome shotgun (WGS) entry which is preliminary data.</text>
</comment>
<dbReference type="EMBL" id="BKAJ01000173">
    <property type="protein sequence ID" value="GEP60627.1"/>
    <property type="molecule type" value="Genomic_DNA"/>
</dbReference>
<dbReference type="RefSeq" id="WP_147155968.1">
    <property type="nucleotide sequence ID" value="NZ_BKAJ01000173.1"/>
</dbReference>